<dbReference type="CDD" id="cd00351">
    <property type="entry name" value="TS_Pyrimidine_HMase"/>
    <property type="match status" value="1"/>
</dbReference>
<feature type="domain" description="Thymidylate synthase/dCMP hydroxymethylase" evidence="3">
    <location>
        <begin position="54"/>
        <end position="233"/>
    </location>
</feature>
<name>A0AB35G1M0_LEUGE</name>
<evidence type="ECO:0000313" key="5">
    <source>
        <dbReference type="EMBL" id="MBZ6016488.1"/>
    </source>
</evidence>
<dbReference type="Gene3D" id="3.30.572.10">
    <property type="entry name" value="Thymidylate synthase/dCMP hydroxymethylase domain"/>
    <property type="match status" value="1"/>
</dbReference>
<organism evidence="5 7">
    <name type="scientific">Leuconostoc gelidum subsp. gelidum</name>
    <dbReference type="NCBI Taxonomy" id="1607839"/>
    <lineage>
        <taxon>Bacteria</taxon>
        <taxon>Bacillati</taxon>
        <taxon>Bacillota</taxon>
        <taxon>Bacilli</taxon>
        <taxon>Lactobacillales</taxon>
        <taxon>Lactobacillaceae</taxon>
        <taxon>Leuconostoc</taxon>
        <taxon>Leuconostoc gelidum group</taxon>
    </lineage>
</organism>
<dbReference type="Pfam" id="PF00303">
    <property type="entry name" value="Thymidylat_synt"/>
    <property type="match status" value="1"/>
</dbReference>
<dbReference type="InterPro" id="IPR023451">
    <property type="entry name" value="Thymidate_synth/dCMP_Mease_dom"/>
</dbReference>
<gene>
    <name evidence="5" type="ORF">KII88_08135</name>
    <name evidence="4" type="ORF">KIJ07_01690</name>
</gene>
<proteinExistence type="predicted"/>
<dbReference type="RefSeq" id="WP_010016021.1">
    <property type="nucleotide sequence ID" value="NZ_BPKU01000003.1"/>
</dbReference>
<dbReference type="AlphaFoldDB" id="A0AB35G1M0"/>
<dbReference type="EMBL" id="JAHBFV010000024">
    <property type="protein sequence ID" value="MBZ6016488.1"/>
    <property type="molecule type" value="Genomic_DNA"/>
</dbReference>
<evidence type="ECO:0000313" key="6">
    <source>
        <dbReference type="Proteomes" id="UP000705994"/>
    </source>
</evidence>
<keyword evidence="2" id="KW-0808">Transferase</keyword>
<dbReference type="SUPFAM" id="SSF55831">
    <property type="entry name" value="Thymidylate synthase/dCMP hydroxymethylase"/>
    <property type="match status" value="1"/>
</dbReference>
<dbReference type="Proteomes" id="UP000705994">
    <property type="component" value="Unassembled WGS sequence"/>
</dbReference>
<evidence type="ECO:0000256" key="2">
    <source>
        <dbReference type="ARBA" id="ARBA00022679"/>
    </source>
</evidence>
<dbReference type="InterPro" id="IPR036926">
    <property type="entry name" value="Thymidate_synth/dCMP_Mease_sf"/>
</dbReference>
<dbReference type="InterPro" id="IPR045097">
    <property type="entry name" value="Thymidate_synth/dCMP_Mease"/>
</dbReference>
<protein>
    <submittedName>
        <fullName evidence="5">Thymidylate synthase</fullName>
    </submittedName>
</protein>
<keyword evidence="1" id="KW-0489">Methyltransferase</keyword>
<dbReference type="GO" id="GO:0005829">
    <property type="term" value="C:cytosol"/>
    <property type="evidence" value="ECO:0007669"/>
    <property type="project" value="TreeGrafter"/>
</dbReference>
<dbReference type="PANTHER" id="PTHR11548">
    <property type="entry name" value="THYMIDYLATE SYNTHASE 1"/>
    <property type="match status" value="1"/>
</dbReference>
<reference evidence="5 6" key="1">
    <citation type="submission" date="2021-05" db="EMBL/GenBank/DDBJ databases">
        <title>Pangenome of Leuconostoc gelidum warrants species status for Leuconostoc gelidum subsp. gasicomitatum.</title>
        <authorList>
            <person name="Johansson P."/>
            <person name="Sade E."/>
            <person name="Hultman J."/>
            <person name="Auvinen P."/>
            <person name="Bjorkroth J."/>
        </authorList>
    </citation>
    <scope>NUCLEOTIDE SEQUENCE</scope>
    <source>
        <strain evidence="4 6">AMKR21</strain>
        <strain evidence="5">C220d</strain>
    </source>
</reference>
<dbReference type="GO" id="GO:0004799">
    <property type="term" value="F:thymidylate synthase activity"/>
    <property type="evidence" value="ECO:0007669"/>
    <property type="project" value="TreeGrafter"/>
</dbReference>
<comment type="caution">
    <text evidence="5">The sequence shown here is derived from an EMBL/GenBank/DDBJ whole genome shotgun (WGS) entry which is preliminary data.</text>
</comment>
<dbReference type="GO" id="GO:0006231">
    <property type="term" value="P:dTMP biosynthetic process"/>
    <property type="evidence" value="ECO:0007669"/>
    <property type="project" value="TreeGrafter"/>
</dbReference>
<accession>A0AB35G1M0</accession>
<evidence type="ECO:0000313" key="4">
    <source>
        <dbReference type="EMBL" id="MBZ5999144.1"/>
    </source>
</evidence>
<evidence type="ECO:0000256" key="1">
    <source>
        <dbReference type="ARBA" id="ARBA00022603"/>
    </source>
</evidence>
<dbReference type="GO" id="GO:0032259">
    <property type="term" value="P:methylation"/>
    <property type="evidence" value="ECO:0007669"/>
    <property type="project" value="UniProtKB-KW"/>
</dbReference>
<dbReference type="PANTHER" id="PTHR11548:SF9">
    <property type="entry name" value="THYMIDYLATE SYNTHASE"/>
    <property type="match status" value="1"/>
</dbReference>
<dbReference type="EMBL" id="JAHBFX010000001">
    <property type="protein sequence ID" value="MBZ5999144.1"/>
    <property type="molecule type" value="Genomic_DNA"/>
</dbReference>
<evidence type="ECO:0000259" key="3">
    <source>
        <dbReference type="Pfam" id="PF00303"/>
    </source>
</evidence>
<sequence>MTTYKTFDSAYMSVLDDLYYHADFYNAPRGFKSREKLAFDFEIENPVQRGIYNTKRKCNIIFNFAEALWYLSGSNKLSDISYYNQRMTNYSMDKQTLTGTAYGSKIFHFGQGQLNQWENVKKILRKDPDSKRAVIQIFDANELAVADNLDVSCTLGLQFLIRHNKLQMITYMRANDAFRGMVSDVFSFTIIQELMATELNLAVGNYYHRVGTMHIYEPDNQWVTHVLKEKRYNQFVFPSMPKENNWLMIQKLMTYEKQLRQNQLTMSWQSIEQTGLSVYWQQVLALLSIYQMIYYHKIIDDVIVAHLLPIYRFFLHNKWPNIIKAGKL</sequence>
<keyword evidence="6" id="KW-1185">Reference proteome</keyword>
<evidence type="ECO:0000313" key="7">
    <source>
        <dbReference type="Proteomes" id="UP000727071"/>
    </source>
</evidence>
<dbReference type="Proteomes" id="UP000727071">
    <property type="component" value="Unassembled WGS sequence"/>
</dbReference>